<dbReference type="Pfam" id="PF04851">
    <property type="entry name" value="ResIII"/>
    <property type="match status" value="1"/>
</dbReference>
<keyword evidence="2" id="KW-0547">Nucleotide-binding</keyword>
<feature type="domain" description="Helicase ATP-binding" evidence="1">
    <location>
        <begin position="68"/>
        <end position="219"/>
    </location>
</feature>
<dbReference type="InterPro" id="IPR050742">
    <property type="entry name" value="Helicase_Restrict-Modif_Enz"/>
</dbReference>
<name>A0ABP1H700_9EUKA</name>
<dbReference type="SUPFAM" id="SSF52540">
    <property type="entry name" value="P-loop containing nucleoside triphosphate hydrolases"/>
    <property type="match status" value="1"/>
</dbReference>
<dbReference type="InterPro" id="IPR006935">
    <property type="entry name" value="Helicase/UvrB_N"/>
</dbReference>
<dbReference type="Pfam" id="PF00271">
    <property type="entry name" value="Helicase_C"/>
    <property type="match status" value="1"/>
</dbReference>
<sequence>MHFEPFQIDPVLSSFADFLPSFSEVLSLVLLQPKLPPLQEYDFVNLSVAFNKNKLEPNELQQKILNHLFTLQPPFSCLLVLATGLGKTYLSAFAVQKYFSEEETVLFVVNSVFIRDQAYERFQHLFQNAKMLNFKDQGSVYEGQQFVFCLYQSLQNFSQALISKISILIIDEVHHVLAPTYLSKIKQFKHLKIKIGLTATLTHQNDITGDKIKQLFENNVICNLPWTIAKKLQLFPKVHYFEFSALGFTINFNQEYEDLKKQIIEGNQIQKLNKNQNLSVQEMAQNFAVFNVYFQTKKTIVFLSSVREVQIFINEFESKCDLVKLLPAHYQIEKSILNSTINQFSSYTGQCALVTVGMATEGYDLQDIDCVLMGRQTDSERLFVQQMGRGLRKQGNKECYVLDMCYNLRSRWIRLEQEESRQNVLQYIQEFWEVRGIE</sequence>
<keyword evidence="2" id="KW-0378">Hydrolase</keyword>
<reference evidence="2 3" key="1">
    <citation type="submission" date="2024-07" db="EMBL/GenBank/DDBJ databases">
        <authorList>
            <person name="Akdeniz Z."/>
        </authorList>
    </citation>
    <scope>NUCLEOTIDE SEQUENCE [LARGE SCALE GENOMIC DNA]</scope>
</reference>
<protein>
    <submittedName>
        <fullName evidence="2">Helicase-related_protein</fullName>
    </submittedName>
</protein>
<comment type="caution">
    <text evidence="2">The sequence shown here is derived from an EMBL/GenBank/DDBJ whole genome shotgun (WGS) entry which is preliminary data.</text>
</comment>
<accession>A0ABP1H700</accession>
<evidence type="ECO:0000313" key="3">
    <source>
        <dbReference type="Proteomes" id="UP001642409"/>
    </source>
</evidence>
<dbReference type="EMBL" id="CAXDID020000019">
    <property type="protein sequence ID" value="CAL5985460.1"/>
    <property type="molecule type" value="Genomic_DNA"/>
</dbReference>
<dbReference type="InterPro" id="IPR001650">
    <property type="entry name" value="Helicase_C-like"/>
</dbReference>
<keyword evidence="3" id="KW-1185">Reference proteome</keyword>
<organism evidence="2 3">
    <name type="scientific">Hexamita inflata</name>
    <dbReference type="NCBI Taxonomy" id="28002"/>
    <lineage>
        <taxon>Eukaryota</taxon>
        <taxon>Metamonada</taxon>
        <taxon>Diplomonadida</taxon>
        <taxon>Hexamitidae</taxon>
        <taxon>Hexamitinae</taxon>
        <taxon>Hexamita</taxon>
    </lineage>
</organism>
<dbReference type="GO" id="GO:0004386">
    <property type="term" value="F:helicase activity"/>
    <property type="evidence" value="ECO:0007669"/>
    <property type="project" value="UniProtKB-KW"/>
</dbReference>
<dbReference type="PANTHER" id="PTHR47396">
    <property type="entry name" value="TYPE I RESTRICTION ENZYME ECOKI R PROTEIN"/>
    <property type="match status" value="1"/>
</dbReference>
<dbReference type="Proteomes" id="UP001642409">
    <property type="component" value="Unassembled WGS sequence"/>
</dbReference>
<gene>
    <name evidence="2" type="ORF">HINF_LOCUS8921</name>
</gene>
<keyword evidence="2" id="KW-0347">Helicase</keyword>
<dbReference type="InterPro" id="IPR027417">
    <property type="entry name" value="P-loop_NTPase"/>
</dbReference>
<dbReference type="PANTHER" id="PTHR47396:SF1">
    <property type="entry name" value="ATP-DEPENDENT HELICASE IRC3-RELATED"/>
    <property type="match status" value="1"/>
</dbReference>
<keyword evidence="2" id="KW-0067">ATP-binding</keyword>
<dbReference type="SMART" id="SM00487">
    <property type="entry name" value="DEXDc"/>
    <property type="match status" value="1"/>
</dbReference>
<dbReference type="InterPro" id="IPR014001">
    <property type="entry name" value="Helicase_ATP-bd"/>
</dbReference>
<evidence type="ECO:0000313" key="2">
    <source>
        <dbReference type="EMBL" id="CAL5985460.1"/>
    </source>
</evidence>
<dbReference type="Gene3D" id="3.40.50.300">
    <property type="entry name" value="P-loop containing nucleotide triphosphate hydrolases"/>
    <property type="match status" value="2"/>
</dbReference>
<dbReference type="PROSITE" id="PS51192">
    <property type="entry name" value="HELICASE_ATP_BIND_1"/>
    <property type="match status" value="1"/>
</dbReference>
<proteinExistence type="predicted"/>
<evidence type="ECO:0000259" key="1">
    <source>
        <dbReference type="PROSITE" id="PS51192"/>
    </source>
</evidence>